<keyword evidence="5" id="KW-1185">Reference proteome</keyword>
<evidence type="ECO:0000313" key="2">
    <source>
        <dbReference type="EMBL" id="OBU02745.1"/>
    </source>
</evidence>
<accession>A0A1B8H6U1</accession>
<dbReference type="InterPro" id="IPR008407">
    <property type="entry name" value="Brnchd-chn_aa_trnsp_AzlD"/>
</dbReference>
<gene>
    <name evidence="3" type="ORF">AYY17_07845</name>
    <name evidence="2" type="ORF">AYY18_12135</name>
</gene>
<dbReference type="EMBL" id="LZEX01000034">
    <property type="protein sequence ID" value="OBU04798.1"/>
    <property type="molecule type" value="Genomic_DNA"/>
</dbReference>
<dbReference type="Pfam" id="PF05437">
    <property type="entry name" value="AzlD"/>
    <property type="match status" value="1"/>
</dbReference>
<reference evidence="5" key="1">
    <citation type="submission" date="2016-06" db="EMBL/GenBank/DDBJ databases">
        <authorList>
            <person name="Butler K."/>
        </authorList>
    </citation>
    <scope>NUCLEOTIDE SEQUENCE [LARGE SCALE GENOMIC DNA]</scope>
    <source>
        <strain evidence="5">GCSL-Mp20</strain>
    </source>
</reference>
<dbReference type="AlphaFoldDB" id="A0A1B8H6U1"/>
<dbReference type="OrthoDB" id="6694704at2"/>
<dbReference type="EMBL" id="LZEY01000060">
    <property type="protein sequence ID" value="OBU02745.1"/>
    <property type="molecule type" value="Genomic_DNA"/>
</dbReference>
<sequence>MPDTLSILTGIALLAVGTYVMRASGALLSGRFSVSSHVKNLLSMGAIVILFSVAVTMTIFSGQELSDWPKIAGVTVAGLLTWYKKPFLLIVLAAAVVTALLRYLLSLW</sequence>
<name>A0A1B8H6U1_9GAMM</name>
<keyword evidence="1" id="KW-0472">Membrane</keyword>
<evidence type="ECO:0000313" key="5">
    <source>
        <dbReference type="Proteomes" id="UP000092377"/>
    </source>
</evidence>
<evidence type="ECO:0000313" key="4">
    <source>
        <dbReference type="Proteomes" id="UP000092247"/>
    </source>
</evidence>
<organism evidence="3 4">
    <name type="scientific">Morganella psychrotolerans</name>
    <dbReference type="NCBI Taxonomy" id="368603"/>
    <lineage>
        <taxon>Bacteria</taxon>
        <taxon>Pseudomonadati</taxon>
        <taxon>Pseudomonadota</taxon>
        <taxon>Gammaproteobacteria</taxon>
        <taxon>Enterobacterales</taxon>
        <taxon>Morganellaceae</taxon>
        <taxon>Morganella</taxon>
    </lineage>
</organism>
<proteinExistence type="predicted"/>
<dbReference type="STRING" id="368603.AYY16_03120"/>
<dbReference type="RefSeq" id="WP_067406516.1">
    <property type="nucleotide sequence ID" value="NZ_CBCPID010000003.1"/>
</dbReference>
<feature type="transmembrane region" description="Helical" evidence="1">
    <location>
        <begin position="6"/>
        <end position="29"/>
    </location>
</feature>
<dbReference type="Proteomes" id="UP000092247">
    <property type="component" value="Unassembled WGS sequence"/>
</dbReference>
<evidence type="ECO:0000313" key="3">
    <source>
        <dbReference type="EMBL" id="OBU04798.1"/>
    </source>
</evidence>
<feature type="transmembrane region" description="Helical" evidence="1">
    <location>
        <begin position="41"/>
        <end position="60"/>
    </location>
</feature>
<comment type="caution">
    <text evidence="3">The sequence shown here is derived from an EMBL/GenBank/DDBJ whole genome shotgun (WGS) entry which is preliminary data.</text>
</comment>
<keyword evidence="1" id="KW-1133">Transmembrane helix</keyword>
<evidence type="ECO:0000256" key="1">
    <source>
        <dbReference type="SAM" id="Phobius"/>
    </source>
</evidence>
<keyword evidence="1" id="KW-0812">Transmembrane</keyword>
<protein>
    <submittedName>
        <fullName evidence="3">Branched-chain amino acid transport</fullName>
    </submittedName>
</protein>
<dbReference type="Proteomes" id="UP000092377">
    <property type="component" value="Unassembled WGS sequence"/>
</dbReference>
<reference evidence="3 4" key="2">
    <citation type="submission" date="2016-06" db="EMBL/GenBank/DDBJ databases">
        <authorList>
            <person name="Kjaerup R.B."/>
            <person name="Dalgaard T.S."/>
            <person name="Juul-Madsen H.R."/>
        </authorList>
    </citation>
    <scope>NUCLEOTIDE SEQUENCE [LARGE SCALE GENOMIC DNA]</scope>
    <source>
        <strain evidence="2">GCSL-Mp20</strain>
        <strain evidence="3 4">GCSL-Mp3</strain>
    </source>
</reference>
<feature type="transmembrane region" description="Helical" evidence="1">
    <location>
        <begin position="87"/>
        <end position="105"/>
    </location>
</feature>